<dbReference type="InterPro" id="IPR012281">
    <property type="entry name" value="Phospholipid_synth_PlsX-like"/>
</dbReference>
<evidence type="ECO:0000256" key="5">
    <source>
        <dbReference type="ARBA" id="ARBA00023098"/>
    </source>
</evidence>
<dbReference type="GO" id="GO:0043811">
    <property type="term" value="F:phosphate:acyl-[acyl carrier protein] acyltransferase activity"/>
    <property type="evidence" value="ECO:0007669"/>
    <property type="project" value="UniProtKB-UniRule"/>
</dbReference>
<keyword evidence="3 10" id="KW-0444">Lipid biosynthesis</keyword>
<accession>A0A1I2RG37</accession>
<evidence type="ECO:0000256" key="9">
    <source>
        <dbReference type="ARBA" id="ARBA00046608"/>
    </source>
</evidence>
<name>A0A1I2RG37_9FIRM</name>
<comment type="subunit">
    <text evidence="9 10">Homodimer. Probably interacts with PlsY.</text>
</comment>
<dbReference type="OrthoDB" id="9806408at2"/>
<sequence>MKIALDAMGGDHAPREIVRGAWNLCRETGQKVILVGDQEIINKELELLESCQGLEVAHAPEVISMDEAPATAVRRKKNASIVIAAELVRSGEASALVSAGSTGATMAAALLRLGRIKGIDRPAIASVLPVEQGTTVLLDVGANVDCKPKNLLQFAIMGSLYAHKILGLPTPKVGLINIGEESSKGNELTLGAYPLLSNSGLNFYGNIEGRDVFHGSVDVAVCDGFVGNVVLKTGEGLAAALMNMIKKELQQSGLARLGAVLSLPALKNLKRRLDYSEYGGAPLLGVNGVAIVCHGSSKEHAIKNALIRAKESVDTGLINAISASLVGQAREVDIANEC</sequence>
<keyword evidence="4 10" id="KW-0808">Transferase</keyword>
<keyword evidence="7 10" id="KW-1208">Phospholipid metabolism</keyword>
<dbReference type="Gene3D" id="3.40.718.10">
    <property type="entry name" value="Isopropylmalate Dehydrogenase"/>
    <property type="match status" value="1"/>
</dbReference>
<dbReference type="GO" id="GO:0006633">
    <property type="term" value="P:fatty acid biosynthetic process"/>
    <property type="evidence" value="ECO:0007669"/>
    <property type="project" value="UniProtKB-UniRule"/>
</dbReference>
<keyword evidence="12" id="KW-1185">Reference proteome</keyword>
<dbReference type="PIRSF" id="PIRSF002465">
    <property type="entry name" value="Phsphlp_syn_PlsX"/>
    <property type="match status" value="1"/>
</dbReference>
<evidence type="ECO:0000256" key="4">
    <source>
        <dbReference type="ARBA" id="ARBA00022679"/>
    </source>
</evidence>
<evidence type="ECO:0000256" key="1">
    <source>
        <dbReference type="ARBA" id="ARBA00001232"/>
    </source>
</evidence>
<evidence type="ECO:0000256" key="3">
    <source>
        <dbReference type="ARBA" id="ARBA00022516"/>
    </source>
</evidence>
<keyword evidence="5 10" id="KW-0443">Lipid metabolism</keyword>
<evidence type="ECO:0000256" key="2">
    <source>
        <dbReference type="ARBA" id="ARBA00022490"/>
    </source>
</evidence>
<comment type="subcellular location">
    <subcellularLocation>
        <location evidence="10">Cytoplasm</location>
    </subcellularLocation>
    <text evidence="10">Associated with the membrane possibly through PlsY.</text>
</comment>
<comment type="function">
    <text evidence="10">Catalyzes the reversible formation of acyl-phosphate (acyl-PO(4)) from acyl-[acyl-carrier-protein] (acyl-ACP). This enzyme utilizes acyl-ACP as fatty acyl donor, but not acyl-CoA.</text>
</comment>
<reference evidence="12" key="1">
    <citation type="submission" date="2016-10" db="EMBL/GenBank/DDBJ databases">
        <authorList>
            <person name="Varghese N."/>
            <person name="Submissions S."/>
        </authorList>
    </citation>
    <scope>NUCLEOTIDE SEQUENCE [LARGE SCALE GENOMIC DNA]</scope>
    <source>
        <strain evidence="12">DSM 17038</strain>
    </source>
</reference>
<dbReference type="AlphaFoldDB" id="A0A1I2RG37"/>
<dbReference type="EC" id="2.3.1.274" evidence="8 10"/>
<dbReference type="NCBIfam" id="TIGR00182">
    <property type="entry name" value="plsX"/>
    <property type="match status" value="1"/>
</dbReference>
<keyword evidence="11" id="KW-0012">Acyltransferase</keyword>
<dbReference type="HAMAP" id="MF_00019">
    <property type="entry name" value="PlsX"/>
    <property type="match status" value="1"/>
</dbReference>
<evidence type="ECO:0000256" key="10">
    <source>
        <dbReference type="HAMAP-Rule" id="MF_00019"/>
    </source>
</evidence>
<dbReference type="RefSeq" id="WP_092470316.1">
    <property type="nucleotide sequence ID" value="NZ_FOOX01000004.1"/>
</dbReference>
<comment type="pathway">
    <text evidence="10">Lipid metabolism; phospholipid metabolism.</text>
</comment>
<dbReference type="UniPathway" id="UPA00085"/>
<dbReference type="Proteomes" id="UP000199337">
    <property type="component" value="Unassembled WGS sequence"/>
</dbReference>
<evidence type="ECO:0000256" key="8">
    <source>
        <dbReference type="ARBA" id="ARBA00024069"/>
    </source>
</evidence>
<dbReference type="SUPFAM" id="SSF53659">
    <property type="entry name" value="Isocitrate/Isopropylmalate dehydrogenase-like"/>
    <property type="match status" value="1"/>
</dbReference>
<proteinExistence type="inferred from homology"/>
<evidence type="ECO:0000313" key="11">
    <source>
        <dbReference type="EMBL" id="SFG39442.1"/>
    </source>
</evidence>
<organism evidence="11 12">
    <name type="scientific">Desulfotruncus arcticus DSM 17038</name>
    <dbReference type="NCBI Taxonomy" id="1121424"/>
    <lineage>
        <taxon>Bacteria</taxon>
        <taxon>Bacillati</taxon>
        <taxon>Bacillota</taxon>
        <taxon>Clostridia</taxon>
        <taxon>Eubacteriales</taxon>
        <taxon>Desulfallaceae</taxon>
        <taxon>Desulfotruncus</taxon>
    </lineage>
</organism>
<comment type="catalytic activity">
    <reaction evidence="1 10">
        <text>a fatty acyl-[ACP] + phosphate = an acyl phosphate + holo-[ACP]</text>
        <dbReference type="Rhea" id="RHEA:42292"/>
        <dbReference type="Rhea" id="RHEA-COMP:9685"/>
        <dbReference type="Rhea" id="RHEA-COMP:14125"/>
        <dbReference type="ChEBI" id="CHEBI:43474"/>
        <dbReference type="ChEBI" id="CHEBI:59918"/>
        <dbReference type="ChEBI" id="CHEBI:64479"/>
        <dbReference type="ChEBI" id="CHEBI:138651"/>
        <dbReference type="EC" id="2.3.1.274"/>
    </reaction>
</comment>
<gene>
    <name evidence="10" type="primary">plsX</name>
    <name evidence="11" type="ORF">SAMN05660649_01546</name>
</gene>
<keyword evidence="6 10" id="KW-0594">Phospholipid biosynthesis</keyword>
<dbReference type="Pfam" id="PF02504">
    <property type="entry name" value="FA_synthesis"/>
    <property type="match status" value="1"/>
</dbReference>
<dbReference type="PANTHER" id="PTHR30100:SF1">
    <property type="entry name" value="PHOSPHATE ACYLTRANSFERASE"/>
    <property type="match status" value="1"/>
</dbReference>
<dbReference type="GO" id="GO:0005737">
    <property type="term" value="C:cytoplasm"/>
    <property type="evidence" value="ECO:0007669"/>
    <property type="project" value="UniProtKB-SubCell"/>
</dbReference>
<keyword evidence="2 10" id="KW-0963">Cytoplasm</keyword>
<dbReference type="EMBL" id="FOOX01000004">
    <property type="protein sequence ID" value="SFG39442.1"/>
    <property type="molecule type" value="Genomic_DNA"/>
</dbReference>
<evidence type="ECO:0000256" key="7">
    <source>
        <dbReference type="ARBA" id="ARBA00023264"/>
    </source>
</evidence>
<dbReference type="InterPro" id="IPR003664">
    <property type="entry name" value="FA_synthesis"/>
</dbReference>
<comment type="similarity">
    <text evidence="10">Belongs to the PlsX family.</text>
</comment>
<dbReference type="PANTHER" id="PTHR30100">
    <property type="entry name" value="FATTY ACID/PHOSPHOLIPID SYNTHESIS PROTEIN PLSX"/>
    <property type="match status" value="1"/>
</dbReference>
<dbReference type="STRING" id="341036.SAMN05660649_01546"/>
<dbReference type="GO" id="GO:0008654">
    <property type="term" value="P:phospholipid biosynthetic process"/>
    <property type="evidence" value="ECO:0007669"/>
    <property type="project" value="UniProtKB-KW"/>
</dbReference>
<evidence type="ECO:0000256" key="6">
    <source>
        <dbReference type="ARBA" id="ARBA00023209"/>
    </source>
</evidence>
<protein>
    <recommendedName>
        <fullName evidence="8 10">Phosphate acyltransferase</fullName>
        <ecNumber evidence="8 10">2.3.1.274</ecNumber>
    </recommendedName>
    <alternativeName>
        <fullName evidence="10">Acyl-ACP phosphotransacylase</fullName>
    </alternativeName>
    <alternativeName>
        <fullName evidence="10">Acyl-[acyl-carrier-protein]--phosphate acyltransferase</fullName>
    </alternativeName>
    <alternativeName>
        <fullName evidence="10">Phosphate-acyl-ACP acyltransferase</fullName>
    </alternativeName>
</protein>
<evidence type="ECO:0000313" key="12">
    <source>
        <dbReference type="Proteomes" id="UP000199337"/>
    </source>
</evidence>